<dbReference type="Gene3D" id="3.40.630.10">
    <property type="entry name" value="Zn peptidases"/>
    <property type="match status" value="1"/>
</dbReference>
<name>A0A8I0MU39_9GAMM</name>
<dbReference type="InterPro" id="IPR036388">
    <property type="entry name" value="WH-like_DNA-bd_sf"/>
</dbReference>
<dbReference type="SUPFAM" id="SSF53187">
    <property type="entry name" value="Zn-dependent exopeptidases"/>
    <property type="match status" value="1"/>
</dbReference>
<evidence type="ECO:0000259" key="3">
    <source>
        <dbReference type="Pfam" id="PF16254"/>
    </source>
</evidence>
<dbReference type="InterPro" id="IPR032589">
    <property type="entry name" value="DUF4910"/>
</dbReference>
<dbReference type="Pfam" id="PF16221">
    <property type="entry name" value="HTH_47"/>
    <property type="match status" value="1"/>
</dbReference>
<feature type="domain" description="UCP01524 winged helix-turn-helix" evidence="2">
    <location>
        <begin position="355"/>
        <end position="438"/>
    </location>
</feature>
<dbReference type="RefSeq" id="WP_147390372.1">
    <property type="nucleotide sequence ID" value="NZ_AQHF01000020.1"/>
</dbReference>
<comment type="caution">
    <text evidence="4">The sequence shown here is derived from an EMBL/GenBank/DDBJ whole genome shotgun (WGS) entry which is preliminary data.</text>
</comment>
<evidence type="ECO:0000259" key="2">
    <source>
        <dbReference type="Pfam" id="PF16221"/>
    </source>
</evidence>
<dbReference type="Gene3D" id="3.50.30.90">
    <property type="match status" value="1"/>
</dbReference>
<dbReference type="Pfam" id="PF16254">
    <property type="entry name" value="DUF4910"/>
    <property type="match status" value="1"/>
</dbReference>
<accession>A0A8I0MU39</accession>
<keyword evidence="5" id="KW-1185">Reference proteome</keyword>
<organism evidence="4 5">
    <name type="scientific">Pseudoalteromonas peptidolytica F12-50-A1</name>
    <dbReference type="NCBI Taxonomy" id="1315280"/>
    <lineage>
        <taxon>Bacteria</taxon>
        <taxon>Pseudomonadati</taxon>
        <taxon>Pseudomonadota</taxon>
        <taxon>Gammaproteobacteria</taxon>
        <taxon>Alteromonadales</taxon>
        <taxon>Pseudoalteromonadaceae</taxon>
        <taxon>Pseudoalteromonas</taxon>
    </lineage>
</organism>
<dbReference type="Pfam" id="PF09940">
    <property type="entry name" value="DUF2172"/>
    <property type="match status" value="1"/>
</dbReference>
<evidence type="ECO:0000259" key="1">
    <source>
        <dbReference type="Pfam" id="PF09940"/>
    </source>
</evidence>
<protein>
    <recommendedName>
        <fullName evidence="6">Aminopeptidase</fullName>
    </recommendedName>
</protein>
<evidence type="ECO:0000313" key="5">
    <source>
        <dbReference type="Proteomes" id="UP000660708"/>
    </source>
</evidence>
<evidence type="ECO:0008006" key="6">
    <source>
        <dbReference type="Google" id="ProtNLM"/>
    </source>
</evidence>
<dbReference type="Proteomes" id="UP000660708">
    <property type="component" value="Unassembled WGS sequence"/>
</dbReference>
<evidence type="ECO:0000313" key="4">
    <source>
        <dbReference type="EMBL" id="MBE0345473.1"/>
    </source>
</evidence>
<dbReference type="InterPro" id="IPR012353">
    <property type="entry name" value="UCP015244"/>
</dbReference>
<dbReference type="InterPro" id="IPR032622">
    <property type="entry name" value="UCP01524_HTH"/>
</dbReference>
<proteinExistence type="predicted"/>
<feature type="domain" description="DUF2172" evidence="1">
    <location>
        <begin position="61"/>
        <end position="152"/>
    </location>
</feature>
<reference evidence="4 5" key="1">
    <citation type="submission" date="2015-06" db="EMBL/GenBank/DDBJ databases">
        <title>Genome sequence of Pseudoalteromonas peptidolytica.</title>
        <authorList>
            <person name="Xie B.-B."/>
            <person name="Rong J.-C."/>
            <person name="Qin Q.-L."/>
            <person name="Zhang Y.-Z."/>
        </authorList>
    </citation>
    <scope>NUCLEOTIDE SEQUENCE [LARGE SCALE GENOMIC DNA]</scope>
    <source>
        <strain evidence="4 5">F12-50-A1</strain>
    </source>
</reference>
<sequence length="445" mass="50467">MDRENEYKLLDSLFDELFPLCRSITGYGIEASMEIISRYMPLQFDRVKSGTQVFDWQVPPQWNFCRARLWDPNGNVVCDTNINNLHVVSYSEPVDQFLTLDELLPHLHSLPDMPEAIPYVTSYYKRTWGFCLKHSDKQMLQPGRYRVLIESEFDPEGGVPFAQTTLEGENSKEILLSSYLCHPSLANNELSGPLVLLGLYNRLSKWPTRHYSYRFLLNPETIGSLCFLYKNYQSLSDNLEAGLILTCLGGDVDTLRYKASRKGNTTYDQLANHLASHKQLRYVDFTPLHGSDERQYCAPGFNLPVAQVSRSLNIAKVPYHTSLDNKESMNMARIIQSIDELEKLLQLGEVAGVAVNQSPFGEPQLGKRGLYPNMNTLEHTNKSSDNLVDGRTKLNAILTILSDSDGTKSMVQIAESLNLTLFQMVPIIKELEQHGLIKFNTGEVL</sequence>
<dbReference type="InterPro" id="IPR032610">
    <property type="entry name" value="DUF2172"/>
</dbReference>
<dbReference type="Gene3D" id="1.10.10.10">
    <property type="entry name" value="Winged helix-like DNA-binding domain superfamily/Winged helix DNA-binding domain"/>
    <property type="match status" value="1"/>
</dbReference>
<feature type="domain" description="DUF4910" evidence="3">
    <location>
        <begin position="13"/>
        <end position="347"/>
    </location>
</feature>
<dbReference type="EMBL" id="AQHF01000020">
    <property type="protein sequence ID" value="MBE0345473.1"/>
    <property type="molecule type" value="Genomic_DNA"/>
</dbReference>
<dbReference type="AlphaFoldDB" id="A0A8I0MU39"/>
<gene>
    <name evidence="4" type="ORF">PPEP_a0359</name>
</gene>
<dbReference type="PIRSF" id="PIRSF015244">
    <property type="entry name" value="UCP015244"/>
    <property type="match status" value="1"/>
</dbReference>